<evidence type="ECO:0000256" key="5">
    <source>
        <dbReference type="ARBA" id="ARBA00023136"/>
    </source>
</evidence>
<keyword evidence="2 7" id="KW-0812">Transmembrane</keyword>
<feature type="coiled-coil region" evidence="6">
    <location>
        <begin position="20"/>
        <end position="47"/>
    </location>
</feature>
<dbReference type="PANTHER" id="PTHR46726:SF1">
    <property type="entry name" value="TWO-PORE CALCIUM CHANNEL 3"/>
    <property type="match status" value="1"/>
</dbReference>
<dbReference type="InterPro" id="IPR005821">
    <property type="entry name" value="Ion_trans_dom"/>
</dbReference>
<dbReference type="EMBL" id="CAJNDS010000047">
    <property type="protein sequence ID" value="CAE6933241.1"/>
    <property type="molecule type" value="Genomic_DNA"/>
</dbReference>
<evidence type="ECO:0000313" key="10">
    <source>
        <dbReference type="Proteomes" id="UP000604046"/>
    </source>
</evidence>
<keyword evidence="3" id="KW-0106">Calcium</keyword>
<organism evidence="9 10">
    <name type="scientific">Symbiodinium natans</name>
    <dbReference type="NCBI Taxonomy" id="878477"/>
    <lineage>
        <taxon>Eukaryota</taxon>
        <taxon>Sar</taxon>
        <taxon>Alveolata</taxon>
        <taxon>Dinophyceae</taxon>
        <taxon>Suessiales</taxon>
        <taxon>Symbiodiniaceae</taxon>
        <taxon>Symbiodinium</taxon>
    </lineage>
</organism>
<feature type="transmembrane region" description="Helical" evidence="7">
    <location>
        <begin position="154"/>
        <end position="176"/>
    </location>
</feature>
<dbReference type="GO" id="GO:0005509">
    <property type="term" value="F:calcium ion binding"/>
    <property type="evidence" value="ECO:0007669"/>
    <property type="project" value="InterPro"/>
</dbReference>
<dbReference type="OrthoDB" id="5205528at2759"/>
<keyword evidence="6" id="KW-0175">Coiled coil</keyword>
<reference evidence="9" key="1">
    <citation type="submission" date="2021-02" db="EMBL/GenBank/DDBJ databases">
        <authorList>
            <person name="Dougan E. K."/>
            <person name="Rhodes N."/>
            <person name="Thang M."/>
            <person name="Chan C."/>
        </authorList>
    </citation>
    <scope>NUCLEOTIDE SEQUENCE</scope>
</reference>
<sequence>MTLDRATRVAQVLDLVSKMVENSIQQLAEVRQQLKESAARIDALKDLHRDWQGSIEVLLERVDTTLTSHDAALEQLVLPDPIKPRRESRLITDVRSSDTKAVSLHHPLLKSRKSVLQHAPAGPLRKLLMELLVDQSEAQEKLQFSRLAKARQHVASLVSSSFFEFFSGFVILLNLVAIGIEAEMSLQENIEFEEDFWFSSIESIFLGIYCLEAGLQLFGRGLIVFQDLWFLLDLCLILVGLLALWIVPAFGRESATSGFEKLLVVRGVRLLRLVRVLRMVRHFKIMWRLVYGLLTAGQTILSTTALILVSLFIFACVAVEVIAKDADLLADSVTRGIVVGRFRGVGRSILTLTQFVTLDGLSDIWFPLIAAKPWLWIYFLPILVFISIGLLNLITAALVENAMDNASLSMEEERTKLKRKVRGALPVLIDIFQTLDADHSGLVSREEVSNVPIDILPPRVLEAVCVDNMEDIFDLLDVDDSGFLTQMEFVEGLLSLSLLDMPMWTLQGLRIMKLVNARVSNIQQMCEQIYTYQAARDGDDCSHFEL</sequence>
<dbReference type="InterPro" id="IPR011992">
    <property type="entry name" value="EF-hand-dom_pair"/>
</dbReference>
<dbReference type="GO" id="GO:0005216">
    <property type="term" value="F:monoatomic ion channel activity"/>
    <property type="evidence" value="ECO:0007669"/>
    <property type="project" value="InterPro"/>
</dbReference>
<dbReference type="GO" id="GO:0016020">
    <property type="term" value="C:membrane"/>
    <property type="evidence" value="ECO:0007669"/>
    <property type="project" value="UniProtKB-SubCell"/>
</dbReference>
<dbReference type="SUPFAM" id="SSF47473">
    <property type="entry name" value="EF-hand"/>
    <property type="match status" value="1"/>
</dbReference>
<dbReference type="Gene3D" id="1.10.287.70">
    <property type="match status" value="1"/>
</dbReference>
<feature type="transmembrane region" description="Helical" evidence="7">
    <location>
        <begin position="300"/>
        <end position="323"/>
    </location>
</feature>
<evidence type="ECO:0000259" key="8">
    <source>
        <dbReference type="PROSITE" id="PS50222"/>
    </source>
</evidence>
<feature type="transmembrane region" description="Helical" evidence="7">
    <location>
        <begin position="230"/>
        <end position="251"/>
    </location>
</feature>
<dbReference type="InterPro" id="IPR002048">
    <property type="entry name" value="EF_hand_dom"/>
</dbReference>
<evidence type="ECO:0000256" key="3">
    <source>
        <dbReference type="ARBA" id="ARBA00022837"/>
    </source>
</evidence>
<keyword evidence="4 7" id="KW-1133">Transmembrane helix</keyword>
<dbReference type="Proteomes" id="UP000604046">
    <property type="component" value="Unassembled WGS sequence"/>
</dbReference>
<dbReference type="SUPFAM" id="SSF81324">
    <property type="entry name" value="Voltage-gated potassium channels"/>
    <property type="match status" value="1"/>
</dbReference>
<dbReference type="PROSITE" id="PS50222">
    <property type="entry name" value="EF_HAND_2"/>
    <property type="match status" value="2"/>
</dbReference>
<dbReference type="PANTHER" id="PTHR46726">
    <property type="entry name" value="TWO PORE CHANNEL 3"/>
    <property type="match status" value="1"/>
</dbReference>
<gene>
    <name evidence="9" type="primary">Catsper1</name>
    <name evidence="9" type="ORF">SNAT2548_LOCUS943</name>
</gene>
<dbReference type="Gene3D" id="1.20.120.350">
    <property type="entry name" value="Voltage-gated potassium channels. Chain C"/>
    <property type="match status" value="1"/>
</dbReference>
<evidence type="ECO:0000313" key="9">
    <source>
        <dbReference type="EMBL" id="CAE6933241.1"/>
    </source>
</evidence>
<proteinExistence type="predicted"/>
<dbReference type="AlphaFoldDB" id="A0A812GZS2"/>
<dbReference type="Pfam" id="PF00520">
    <property type="entry name" value="Ion_trans"/>
    <property type="match status" value="1"/>
</dbReference>
<dbReference type="Pfam" id="PF13202">
    <property type="entry name" value="EF-hand_5"/>
    <property type="match status" value="2"/>
</dbReference>
<evidence type="ECO:0000256" key="7">
    <source>
        <dbReference type="SAM" id="Phobius"/>
    </source>
</evidence>
<evidence type="ECO:0000256" key="1">
    <source>
        <dbReference type="ARBA" id="ARBA00004141"/>
    </source>
</evidence>
<accession>A0A812GZS2</accession>
<dbReference type="PROSITE" id="PS00018">
    <property type="entry name" value="EF_HAND_1"/>
    <property type="match status" value="2"/>
</dbReference>
<dbReference type="Gene3D" id="1.10.238.10">
    <property type="entry name" value="EF-hand"/>
    <property type="match status" value="1"/>
</dbReference>
<feature type="domain" description="EF-hand" evidence="8">
    <location>
        <begin position="464"/>
        <end position="499"/>
    </location>
</feature>
<dbReference type="InterPro" id="IPR018247">
    <property type="entry name" value="EF_Hand_1_Ca_BS"/>
</dbReference>
<keyword evidence="10" id="KW-1185">Reference proteome</keyword>
<dbReference type="InterPro" id="IPR027359">
    <property type="entry name" value="Volt_channel_dom_sf"/>
</dbReference>
<comment type="subcellular location">
    <subcellularLocation>
        <location evidence="1">Membrane</location>
        <topology evidence="1">Multi-pass membrane protein</topology>
    </subcellularLocation>
</comment>
<comment type="caution">
    <text evidence="9">The sequence shown here is derived from an EMBL/GenBank/DDBJ whole genome shotgun (WGS) entry which is preliminary data.</text>
</comment>
<dbReference type="SMART" id="SM00054">
    <property type="entry name" value="EFh"/>
    <property type="match status" value="2"/>
</dbReference>
<protein>
    <submittedName>
        <fullName evidence="9">Catsper1 protein</fullName>
    </submittedName>
</protein>
<evidence type="ECO:0000256" key="6">
    <source>
        <dbReference type="SAM" id="Coils"/>
    </source>
</evidence>
<keyword evidence="5 7" id="KW-0472">Membrane</keyword>
<feature type="domain" description="EF-hand" evidence="8">
    <location>
        <begin position="423"/>
        <end position="458"/>
    </location>
</feature>
<name>A0A812GZS2_9DINO</name>
<feature type="transmembrane region" description="Helical" evidence="7">
    <location>
        <begin position="375"/>
        <end position="399"/>
    </location>
</feature>
<evidence type="ECO:0000256" key="2">
    <source>
        <dbReference type="ARBA" id="ARBA00022692"/>
    </source>
</evidence>
<evidence type="ECO:0000256" key="4">
    <source>
        <dbReference type="ARBA" id="ARBA00022989"/>
    </source>
</evidence>